<evidence type="ECO:0000256" key="1">
    <source>
        <dbReference type="ARBA" id="ARBA00009179"/>
    </source>
</evidence>
<dbReference type="FunFam" id="2.30.42.10:FF:000063">
    <property type="entry name" value="Peptidase, S41 family"/>
    <property type="match status" value="1"/>
</dbReference>
<keyword evidence="3 5" id="KW-0378">Hydrolase</keyword>
<dbReference type="GO" id="GO:0030288">
    <property type="term" value="C:outer membrane-bounded periplasmic space"/>
    <property type="evidence" value="ECO:0007669"/>
    <property type="project" value="TreeGrafter"/>
</dbReference>
<dbReference type="Pfam" id="PF03572">
    <property type="entry name" value="Peptidase_S41"/>
    <property type="match status" value="1"/>
</dbReference>
<dbReference type="Gene3D" id="3.30.750.44">
    <property type="match status" value="1"/>
</dbReference>
<dbReference type="GO" id="GO:0008236">
    <property type="term" value="F:serine-type peptidase activity"/>
    <property type="evidence" value="ECO:0007669"/>
    <property type="project" value="UniProtKB-KW"/>
</dbReference>
<reference evidence="8 9" key="1">
    <citation type="submission" date="2016-08" db="EMBL/GenBank/DDBJ databases">
        <title>Novel Firmicute Genomes.</title>
        <authorList>
            <person name="Poppleton D.I."/>
            <person name="Gribaldo S."/>
        </authorList>
    </citation>
    <scope>NUCLEOTIDE SEQUENCE [LARGE SCALE GENOMIC DNA]</scope>
    <source>
        <strain evidence="8 9">RAOx-1</strain>
    </source>
</reference>
<sequence length="496" mass="53575">MKRLTLAALLGVTVALSSLFTAAALGSGDGGIGQTVDQFLGKIGLRNSDTDIPKAGRTASGADLQKINEVYRLIKENYLEDVADEKLIDGAINGMLNALEDPYSVYMDPTSTKEFNDSIHSSFEGIGAEVTLDNGKVTIVSPFKGSPAEKAGLRPKDQILKVDGNSLEGLDLYQAVLKIRGPKGSSAKMEVLRPGVKDPLVVEVVRDEIPIETVYSETIERDGMKLGKLEITQFATETADHFKQELEKLEAQKIDGLLVDLRGNPGGLLPAVVDMAQLLVPDEGVILQVEDPNGNRELIKSSSTKKKPYPITVLIDKGSASASEILAGALQENGYTLVGQHSFGKGTVQNTVPLGDDSQLKMTIAKWLTPSGKWINNDGIEPNVKVEQPAYFEAAPIHLEENKTLQFDQNGEEVRNLQVIMSGLGFPTGRSDGYFDEKTATAVKAFQKLNSLPTSGQVDGQTAKAMQEALLNKMKEPENDLQLQAAIQTITKQVKK</sequence>
<dbReference type="InterPro" id="IPR036034">
    <property type="entry name" value="PDZ_sf"/>
</dbReference>
<organism evidence="8 9">
    <name type="scientific">Ammoniphilus oxalaticus</name>
    <dbReference type="NCBI Taxonomy" id="66863"/>
    <lineage>
        <taxon>Bacteria</taxon>
        <taxon>Bacillati</taxon>
        <taxon>Bacillota</taxon>
        <taxon>Bacilli</taxon>
        <taxon>Bacillales</taxon>
        <taxon>Paenibacillaceae</taxon>
        <taxon>Aneurinibacillus group</taxon>
        <taxon>Ammoniphilus</taxon>
    </lineage>
</organism>
<dbReference type="SUPFAM" id="SSF52096">
    <property type="entry name" value="ClpP/crotonase"/>
    <property type="match status" value="1"/>
</dbReference>
<dbReference type="OrthoDB" id="9812068at2"/>
<dbReference type="SMART" id="SM00228">
    <property type="entry name" value="PDZ"/>
    <property type="match status" value="1"/>
</dbReference>
<dbReference type="Gene3D" id="1.10.101.10">
    <property type="entry name" value="PGBD-like superfamily/PGBD"/>
    <property type="match status" value="1"/>
</dbReference>
<feature type="domain" description="PDZ" evidence="7">
    <location>
        <begin position="104"/>
        <end position="180"/>
    </location>
</feature>
<dbReference type="InterPro" id="IPR055210">
    <property type="entry name" value="CtpA/B_N"/>
</dbReference>
<dbReference type="AlphaFoldDB" id="A0A419SEY3"/>
<protein>
    <submittedName>
        <fullName evidence="8">Peptidase S41</fullName>
    </submittedName>
</protein>
<dbReference type="InterPro" id="IPR001478">
    <property type="entry name" value="PDZ"/>
</dbReference>
<dbReference type="Gene3D" id="3.90.226.10">
    <property type="entry name" value="2-enoyl-CoA Hydratase, Chain A, domain 1"/>
    <property type="match status" value="1"/>
</dbReference>
<evidence type="ECO:0000313" key="9">
    <source>
        <dbReference type="Proteomes" id="UP000284219"/>
    </source>
</evidence>
<dbReference type="Pfam" id="PF22694">
    <property type="entry name" value="CtpB_N-like"/>
    <property type="match status" value="1"/>
</dbReference>
<dbReference type="InterPro" id="IPR029045">
    <property type="entry name" value="ClpP/crotonase-like_dom_sf"/>
</dbReference>
<dbReference type="GO" id="GO:0006508">
    <property type="term" value="P:proteolysis"/>
    <property type="evidence" value="ECO:0007669"/>
    <property type="project" value="UniProtKB-KW"/>
</dbReference>
<keyword evidence="6" id="KW-0732">Signal</keyword>
<feature type="chain" id="PRO_5038820011" evidence="6">
    <location>
        <begin position="24"/>
        <end position="496"/>
    </location>
</feature>
<dbReference type="Proteomes" id="UP000284219">
    <property type="component" value="Unassembled WGS sequence"/>
</dbReference>
<dbReference type="InterPro" id="IPR002477">
    <property type="entry name" value="Peptidoglycan-bd-like"/>
</dbReference>
<proteinExistence type="inferred from homology"/>
<dbReference type="PANTHER" id="PTHR32060">
    <property type="entry name" value="TAIL-SPECIFIC PROTEASE"/>
    <property type="match status" value="1"/>
</dbReference>
<dbReference type="GO" id="GO:0007165">
    <property type="term" value="P:signal transduction"/>
    <property type="evidence" value="ECO:0007669"/>
    <property type="project" value="TreeGrafter"/>
</dbReference>
<dbReference type="SUPFAM" id="SSF47090">
    <property type="entry name" value="PGBD-like"/>
    <property type="match status" value="1"/>
</dbReference>
<dbReference type="Pfam" id="PF00595">
    <property type="entry name" value="PDZ"/>
    <property type="match status" value="1"/>
</dbReference>
<evidence type="ECO:0000313" key="8">
    <source>
        <dbReference type="EMBL" id="RKD21886.1"/>
    </source>
</evidence>
<dbReference type="InterPro" id="IPR036366">
    <property type="entry name" value="PGBDSf"/>
</dbReference>
<evidence type="ECO:0000256" key="2">
    <source>
        <dbReference type="ARBA" id="ARBA00022670"/>
    </source>
</evidence>
<dbReference type="InterPro" id="IPR036365">
    <property type="entry name" value="PGBD-like_sf"/>
</dbReference>
<gene>
    <name evidence="8" type="ORF">BEP19_14505</name>
</gene>
<dbReference type="Pfam" id="PF01471">
    <property type="entry name" value="PG_binding_1"/>
    <property type="match status" value="1"/>
</dbReference>
<dbReference type="PROSITE" id="PS50106">
    <property type="entry name" value="PDZ"/>
    <property type="match status" value="1"/>
</dbReference>
<feature type="signal peptide" evidence="6">
    <location>
        <begin position="1"/>
        <end position="23"/>
    </location>
</feature>
<keyword evidence="4 5" id="KW-0720">Serine protease</keyword>
<keyword evidence="9" id="KW-1185">Reference proteome</keyword>
<evidence type="ECO:0000256" key="4">
    <source>
        <dbReference type="ARBA" id="ARBA00022825"/>
    </source>
</evidence>
<evidence type="ECO:0000256" key="5">
    <source>
        <dbReference type="RuleBase" id="RU004404"/>
    </source>
</evidence>
<dbReference type="SUPFAM" id="SSF50156">
    <property type="entry name" value="PDZ domain-like"/>
    <property type="match status" value="1"/>
</dbReference>
<dbReference type="PANTHER" id="PTHR32060:SF29">
    <property type="entry name" value="CARBOXY-TERMINAL PROCESSING PROTEASE CTPB"/>
    <property type="match status" value="1"/>
</dbReference>
<evidence type="ECO:0000256" key="6">
    <source>
        <dbReference type="SAM" id="SignalP"/>
    </source>
</evidence>
<keyword evidence="2 5" id="KW-0645">Protease</keyword>
<dbReference type="SMART" id="SM00245">
    <property type="entry name" value="TSPc"/>
    <property type="match status" value="1"/>
</dbReference>
<name>A0A419SEY3_9BACL</name>
<comment type="caution">
    <text evidence="8">The sequence shown here is derived from an EMBL/GenBank/DDBJ whole genome shotgun (WGS) entry which is preliminary data.</text>
</comment>
<dbReference type="CDD" id="cd06782">
    <property type="entry name" value="cpPDZ_CPP-like"/>
    <property type="match status" value="1"/>
</dbReference>
<evidence type="ECO:0000259" key="7">
    <source>
        <dbReference type="PROSITE" id="PS50106"/>
    </source>
</evidence>
<comment type="similarity">
    <text evidence="1 5">Belongs to the peptidase S41A family.</text>
</comment>
<dbReference type="InterPro" id="IPR005151">
    <property type="entry name" value="Tail-specific_protease"/>
</dbReference>
<dbReference type="Gene3D" id="2.30.42.10">
    <property type="match status" value="1"/>
</dbReference>
<dbReference type="RefSeq" id="WP_120191000.1">
    <property type="nucleotide sequence ID" value="NZ_MCHY01000011.1"/>
</dbReference>
<dbReference type="EMBL" id="MCHY01000011">
    <property type="protein sequence ID" value="RKD21886.1"/>
    <property type="molecule type" value="Genomic_DNA"/>
</dbReference>
<dbReference type="InterPro" id="IPR004447">
    <property type="entry name" value="Peptidase_S41A"/>
</dbReference>
<dbReference type="GO" id="GO:0004175">
    <property type="term" value="F:endopeptidase activity"/>
    <property type="evidence" value="ECO:0007669"/>
    <property type="project" value="TreeGrafter"/>
</dbReference>
<evidence type="ECO:0000256" key="3">
    <source>
        <dbReference type="ARBA" id="ARBA00022801"/>
    </source>
</evidence>
<accession>A0A419SEY3</accession>
<dbReference type="NCBIfam" id="TIGR00225">
    <property type="entry name" value="prc"/>
    <property type="match status" value="1"/>
</dbReference>
<dbReference type="CDD" id="cd07560">
    <property type="entry name" value="Peptidase_S41_CPP"/>
    <property type="match status" value="1"/>
</dbReference>